<sequence>MSGTVKIYAVTIIRDLQHTFHGSRLIASFENYRLIIPFLGLIHGSDATIYIDCP</sequence>
<accession>A0A5M3TDQ3</accession>
<comment type="caution">
    <text evidence="1">The sequence shown here is derived from an EMBL/GenBank/DDBJ whole genome shotgun (WGS) entry which is preliminary data.</text>
</comment>
<reference evidence="1 2" key="1">
    <citation type="journal article" date="2019" name="J Genomics">
        <title>The Draft Genome of a Hydrogen-producing Cyanobacterium, Arthrospira platensis NIES-46.</title>
        <authorList>
            <person name="Suzuki S."/>
            <person name="Yamaguchi H."/>
            <person name="Kawachi M."/>
        </authorList>
    </citation>
    <scope>NUCLEOTIDE SEQUENCE [LARGE SCALE GENOMIC DNA]</scope>
    <source>
        <strain evidence="1 2">NIES-46</strain>
    </source>
</reference>
<evidence type="ECO:0000313" key="1">
    <source>
        <dbReference type="EMBL" id="GCE96211.1"/>
    </source>
</evidence>
<gene>
    <name evidence="1" type="ORF">NIES46_42800</name>
</gene>
<keyword evidence="2" id="KW-1185">Reference proteome</keyword>
<dbReference type="Proteomes" id="UP000326169">
    <property type="component" value="Unassembled WGS sequence"/>
</dbReference>
<evidence type="ECO:0000313" key="2">
    <source>
        <dbReference type="Proteomes" id="UP000326169"/>
    </source>
</evidence>
<evidence type="ECO:0008006" key="3">
    <source>
        <dbReference type="Google" id="ProtNLM"/>
    </source>
</evidence>
<organism evidence="1 2">
    <name type="scientific">Limnospira platensis NIES-46</name>
    <dbReference type="NCBI Taxonomy" id="1236695"/>
    <lineage>
        <taxon>Bacteria</taxon>
        <taxon>Bacillati</taxon>
        <taxon>Cyanobacteriota</taxon>
        <taxon>Cyanophyceae</taxon>
        <taxon>Oscillatoriophycideae</taxon>
        <taxon>Oscillatoriales</taxon>
        <taxon>Sirenicapillariaceae</taxon>
        <taxon>Limnospira</taxon>
    </lineage>
</organism>
<protein>
    <recommendedName>
        <fullName evidence="3">Transposase</fullName>
    </recommendedName>
</protein>
<dbReference type="EMBL" id="BIMW01000175">
    <property type="protein sequence ID" value="GCE96211.1"/>
    <property type="molecule type" value="Genomic_DNA"/>
</dbReference>
<proteinExistence type="predicted"/>
<name>A0A5M3TDQ3_LIMPL</name>